<evidence type="ECO:0000259" key="4">
    <source>
        <dbReference type="PROSITE" id="PS50054"/>
    </source>
</evidence>
<dbReference type="InterPro" id="IPR016130">
    <property type="entry name" value="Tyr_Pase_AS"/>
</dbReference>
<name>A0A6P8WVA5_DROAB</name>
<dbReference type="SMART" id="SM00404">
    <property type="entry name" value="PTPc_motif"/>
    <property type="match status" value="1"/>
</dbReference>
<dbReference type="InterPro" id="IPR020422">
    <property type="entry name" value="TYR_PHOSPHATASE_DUAL_dom"/>
</dbReference>
<dbReference type="RefSeq" id="XP_034103353.1">
    <property type="nucleotide sequence ID" value="XM_034247462.2"/>
</dbReference>
<dbReference type="Pfam" id="PF00782">
    <property type="entry name" value="DSPc"/>
    <property type="match status" value="1"/>
</dbReference>
<dbReference type="InterPro" id="IPR051029">
    <property type="entry name" value="mRNA_Capping_Enz/RNA_Phosphat"/>
</dbReference>
<proteinExistence type="predicted"/>
<dbReference type="InterPro" id="IPR029021">
    <property type="entry name" value="Prot-tyrosine_phosphatase-like"/>
</dbReference>
<dbReference type="Gene3D" id="3.90.190.10">
    <property type="entry name" value="Protein tyrosine phosphatase superfamily"/>
    <property type="match status" value="1"/>
</dbReference>
<evidence type="ECO:0000259" key="5">
    <source>
        <dbReference type="PROSITE" id="PS50056"/>
    </source>
</evidence>
<dbReference type="InterPro" id="IPR000340">
    <property type="entry name" value="Dual-sp_phosphatase_cat-dom"/>
</dbReference>
<keyword evidence="6" id="KW-1185">Reference proteome</keyword>
<dbReference type="SUPFAM" id="SSF52799">
    <property type="entry name" value="(Phosphotyrosine protein) phosphatases II"/>
    <property type="match status" value="1"/>
</dbReference>
<keyword evidence="1" id="KW-0378">Hydrolase</keyword>
<feature type="region of interest" description="Disordered" evidence="3">
    <location>
        <begin position="181"/>
        <end position="290"/>
    </location>
</feature>
<evidence type="ECO:0000313" key="6">
    <source>
        <dbReference type="Proteomes" id="UP000515160"/>
    </source>
</evidence>
<accession>A0A6P8WVA5</accession>
<evidence type="ECO:0000256" key="2">
    <source>
        <dbReference type="ARBA" id="ARBA00022912"/>
    </source>
</evidence>
<dbReference type="PANTHER" id="PTHR10367">
    <property type="entry name" value="MRNA-CAPPING ENZYME"/>
    <property type="match status" value="1"/>
</dbReference>
<dbReference type="GO" id="GO:0004651">
    <property type="term" value="F:polynucleotide 5'-phosphatase activity"/>
    <property type="evidence" value="ECO:0007669"/>
    <property type="project" value="TreeGrafter"/>
</dbReference>
<feature type="compositionally biased region" description="Basic and acidic residues" evidence="3">
    <location>
        <begin position="191"/>
        <end position="226"/>
    </location>
</feature>
<feature type="domain" description="Tyrosine specific protein phosphatases" evidence="5">
    <location>
        <begin position="99"/>
        <end position="168"/>
    </location>
</feature>
<feature type="domain" description="Tyrosine-protein phosphatase" evidence="4">
    <location>
        <begin position="34"/>
        <end position="179"/>
    </location>
</feature>
<reference evidence="7" key="1">
    <citation type="submission" date="2025-08" db="UniProtKB">
        <authorList>
            <consortium name="RefSeq"/>
        </authorList>
    </citation>
    <scope>IDENTIFICATION</scope>
    <source>
        <strain evidence="7">15112-1751.03</strain>
        <tissue evidence="7">Whole Adult</tissue>
    </source>
</reference>
<sequence length="290" mass="34330">MVKPIPDRWLDYQPIGQRIPSTRFIAFKVPLHQNINETVDEQQRLAPQSLLESVPNLGLIVDLTNTNRYYNPQAFTDYNVQHQKLMIPGHQTPPAALAKRFCHYVANFLEANADNDKLIGVHCTHGVNRTGYLICYFMITQMNMAPKLAIQTFADARGHKIERDNYTSSLLQLIAKEANQTNQNWPRQFQKTKDDQHDDNRSGSWRNDQRSWQKHLEHDRLHRQQREQNVQQRQQRRNQPQQTTRHQNQYQDRYFDRRQQEQPNQYQPSYRANKPADETTTSLATRVKRS</sequence>
<dbReference type="PROSITE" id="PS00383">
    <property type="entry name" value="TYR_PHOSPHATASE_1"/>
    <property type="match status" value="1"/>
</dbReference>
<dbReference type="PANTHER" id="PTHR10367:SF9">
    <property type="entry name" value="DUAL-SPECIFICITY PHOSPHATASE 11 (RNA_RNP COMPLEX 1-INTERACTING)"/>
    <property type="match status" value="1"/>
</dbReference>
<dbReference type="SMART" id="SM00195">
    <property type="entry name" value="DSPc"/>
    <property type="match status" value="1"/>
</dbReference>
<keyword evidence="2" id="KW-0904">Protein phosphatase</keyword>
<dbReference type="PROSITE" id="PS50054">
    <property type="entry name" value="TYR_PHOSPHATASE_DUAL"/>
    <property type="match status" value="1"/>
</dbReference>
<protein>
    <submittedName>
        <fullName evidence="7">RNA/RNP complex-1-interacting phosphatase isoform X2</fullName>
    </submittedName>
</protein>
<dbReference type="InterPro" id="IPR003595">
    <property type="entry name" value="Tyr_Pase_cat"/>
</dbReference>
<evidence type="ECO:0000256" key="3">
    <source>
        <dbReference type="SAM" id="MobiDB-lite"/>
    </source>
</evidence>
<dbReference type="Proteomes" id="UP000515160">
    <property type="component" value="Chromosome 3"/>
</dbReference>
<dbReference type="InterPro" id="IPR000387">
    <property type="entry name" value="Tyr_Pase_dom"/>
</dbReference>
<dbReference type="PROSITE" id="PS50056">
    <property type="entry name" value="TYR_PHOSPHATASE_2"/>
    <property type="match status" value="1"/>
</dbReference>
<evidence type="ECO:0000256" key="1">
    <source>
        <dbReference type="ARBA" id="ARBA00022801"/>
    </source>
</evidence>
<evidence type="ECO:0000313" key="7">
    <source>
        <dbReference type="RefSeq" id="XP_034103353.1"/>
    </source>
</evidence>
<dbReference type="GeneID" id="117567449"/>
<organism evidence="6 7">
    <name type="scientific">Drosophila albomicans</name>
    <name type="common">Fruit fly</name>
    <dbReference type="NCBI Taxonomy" id="7291"/>
    <lineage>
        <taxon>Eukaryota</taxon>
        <taxon>Metazoa</taxon>
        <taxon>Ecdysozoa</taxon>
        <taxon>Arthropoda</taxon>
        <taxon>Hexapoda</taxon>
        <taxon>Insecta</taxon>
        <taxon>Pterygota</taxon>
        <taxon>Neoptera</taxon>
        <taxon>Endopterygota</taxon>
        <taxon>Diptera</taxon>
        <taxon>Brachycera</taxon>
        <taxon>Muscomorpha</taxon>
        <taxon>Ephydroidea</taxon>
        <taxon>Drosophilidae</taxon>
        <taxon>Drosophila</taxon>
    </lineage>
</organism>
<dbReference type="GO" id="GO:0004721">
    <property type="term" value="F:phosphoprotein phosphatase activity"/>
    <property type="evidence" value="ECO:0007669"/>
    <property type="project" value="UniProtKB-KW"/>
</dbReference>
<feature type="compositionally biased region" description="Low complexity" evidence="3">
    <location>
        <begin position="227"/>
        <end position="252"/>
    </location>
</feature>
<gene>
    <name evidence="7" type="primary">LOC117567449</name>
</gene>
<dbReference type="AlphaFoldDB" id="A0A6P8WVA5"/>
<dbReference type="OrthoDB" id="428974at2759"/>